<dbReference type="EMBL" id="BSXT01001516">
    <property type="protein sequence ID" value="GMF43177.1"/>
    <property type="molecule type" value="Genomic_DNA"/>
</dbReference>
<protein>
    <submittedName>
        <fullName evidence="1">Unnamed protein product</fullName>
    </submittedName>
</protein>
<dbReference type="Proteomes" id="UP001165121">
    <property type="component" value="Unassembled WGS sequence"/>
</dbReference>
<organism evidence="1 2">
    <name type="scientific">Phytophthora fragariaefolia</name>
    <dbReference type="NCBI Taxonomy" id="1490495"/>
    <lineage>
        <taxon>Eukaryota</taxon>
        <taxon>Sar</taxon>
        <taxon>Stramenopiles</taxon>
        <taxon>Oomycota</taxon>
        <taxon>Peronosporomycetes</taxon>
        <taxon>Peronosporales</taxon>
        <taxon>Peronosporaceae</taxon>
        <taxon>Phytophthora</taxon>
    </lineage>
</organism>
<comment type="caution">
    <text evidence="1">The sequence shown here is derived from an EMBL/GenBank/DDBJ whole genome shotgun (WGS) entry which is preliminary data.</text>
</comment>
<dbReference type="OrthoDB" id="123473at2759"/>
<sequence length="128" mass="13826">MGETAVYFKDAREQTVEVRGSRHVVVKSTGFASMRVTSVLAVAAAGVKLPPLVTWKHKKGSLRVALQLARHSLSPGSSSRQKALVWDSMSAHIVHTVMEKCKAREIAMCVIAGGLTAYLQAGDFGIYK</sequence>
<evidence type="ECO:0000313" key="2">
    <source>
        <dbReference type="Proteomes" id="UP001165121"/>
    </source>
</evidence>
<dbReference type="AlphaFoldDB" id="A0A9W6XPY8"/>
<accession>A0A9W6XPY8</accession>
<evidence type="ECO:0000313" key="1">
    <source>
        <dbReference type="EMBL" id="GMF43177.1"/>
    </source>
</evidence>
<keyword evidence="2" id="KW-1185">Reference proteome</keyword>
<reference evidence="1" key="1">
    <citation type="submission" date="2023-04" db="EMBL/GenBank/DDBJ databases">
        <title>Phytophthora fragariaefolia NBRC 109709.</title>
        <authorList>
            <person name="Ichikawa N."/>
            <person name="Sato H."/>
            <person name="Tonouchi N."/>
        </authorList>
    </citation>
    <scope>NUCLEOTIDE SEQUENCE</scope>
    <source>
        <strain evidence="1">NBRC 109709</strain>
    </source>
</reference>
<gene>
    <name evidence="1" type="ORF">Pfra01_001449000</name>
</gene>
<proteinExistence type="predicted"/>
<name>A0A9W6XPY8_9STRA</name>